<keyword evidence="5 9" id="KW-0812">Transmembrane</keyword>
<dbReference type="Pfam" id="PF04143">
    <property type="entry name" value="Sulf_transp"/>
    <property type="match status" value="1"/>
</dbReference>
<keyword evidence="11" id="KW-1185">Reference proteome</keyword>
<proteinExistence type="inferred from homology"/>
<sequence>MIELLGQPLTAALLGGLGGVLLGLAARLGRFCTLGAIEDMLYGGSSHRMRMWGLAIGVAIVGSFTLGGFGLINIDRAFHLTIAFSWAPAIFGGLIFGYGMALAGTCGFGALARLGGGDLRAFVIVLVMGLAAFAVLSGPLAPARVFLFPRQMNVGPPDGIAHALSALTGGSVAMIGVALGLVICAFMLSARAFRRDFRMVFWSVIAGLAIVSGWAGTAWLAQTGFGAQTLMSHSYAAPVGETLLYAMQGSVRPLSFGIGSVSGVWVGAFLGSLWQGHFRWEACEDPRELRRQIFGAGLMGAGAVIAMGCTIGQGLSAISVLAFSGPITLASIIAGAAIGLRQLIVGFRSNPV</sequence>
<organism evidence="10 11">
    <name type="scientific">Sulfitobacter indolifex HEL-45</name>
    <dbReference type="NCBI Taxonomy" id="391624"/>
    <lineage>
        <taxon>Bacteria</taxon>
        <taxon>Pseudomonadati</taxon>
        <taxon>Pseudomonadota</taxon>
        <taxon>Alphaproteobacteria</taxon>
        <taxon>Rhodobacterales</taxon>
        <taxon>Roseobacteraceae</taxon>
        <taxon>Sulfitobacter</taxon>
    </lineage>
</organism>
<comment type="subcellular location">
    <subcellularLocation>
        <location evidence="1">Cell inner membrane</location>
        <topology evidence="1">Multi-pass membrane protein</topology>
    </subcellularLocation>
</comment>
<feature type="transmembrane region" description="Helical" evidence="9">
    <location>
        <begin position="86"/>
        <end position="112"/>
    </location>
</feature>
<name>A0ABM9X4B5_9RHOB</name>
<feature type="transmembrane region" description="Helical" evidence="9">
    <location>
        <begin position="160"/>
        <end position="188"/>
    </location>
</feature>
<evidence type="ECO:0000256" key="9">
    <source>
        <dbReference type="SAM" id="Phobius"/>
    </source>
</evidence>
<evidence type="ECO:0000256" key="5">
    <source>
        <dbReference type="ARBA" id="ARBA00022692"/>
    </source>
</evidence>
<keyword evidence="4" id="KW-0997">Cell inner membrane</keyword>
<dbReference type="InterPro" id="IPR007272">
    <property type="entry name" value="Sulf_transp_TsuA/YedE"/>
</dbReference>
<evidence type="ECO:0000256" key="3">
    <source>
        <dbReference type="ARBA" id="ARBA00022475"/>
    </source>
</evidence>
<gene>
    <name evidence="10" type="ORF">OIHEL45_15019</name>
</gene>
<evidence type="ECO:0000256" key="6">
    <source>
        <dbReference type="ARBA" id="ARBA00022989"/>
    </source>
</evidence>
<keyword evidence="3" id="KW-1003">Cell membrane</keyword>
<feature type="transmembrane region" description="Helical" evidence="9">
    <location>
        <begin position="119"/>
        <end position="140"/>
    </location>
</feature>
<evidence type="ECO:0000256" key="1">
    <source>
        <dbReference type="ARBA" id="ARBA00004429"/>
    </source>
</evidence>
<feature type="transmembrane region" description="Helical" evidence="9">
    <location>
        <begin position="51"/>
        <end position="74"/>
    </location>
</feature>
<keyword evidence="2" id="KW-0813">Transport</keyword>
<feature type="transmembrane region" description="Helical" evidence="9">
    <location>
        <begin position="321"/>
        <end position="340"/>
    </location>
</feature>
<evidence type="ECO:0000313" key="10">
    <source>
        <dbReference type="EMBL" id="EDQ04251.1"/>
    </source>
</evidence>
<feature type="transmembrane region" description="Helical" evidence="9">
    <location>
        <begin position="12"/>
        <end position="30"/>
    </location>
</feature>
<accession>A0ABM9X4B5</accession>
<feature type="transmembrane region" description="Helical" evidence="9">
    <location>
        <begin position="200"/>
        <end position="221"/>
    </location>
</feature>
<comment type="similarity">
    <text evidence="8">Belongs to the TsuA/YedE (TC 9.B.102) family.</text>
</comment>
<evidence type="ECO:0000256" key="2">
    <source>
        <dbReference type="ARBA" id="ARBA00022448"/>
    </source>
</evidence>
<dbReference type="EMBL" id="ABID01000004">
    <property type="protein sequence ID" value="EDQ04251.1"/>
    <property type="molecule type" value="Genomic_DNA"/>
</dbReference>
<feature type="transmembrane region" description="Helical" evidence="9">
    <location>
        <begin position="254"/>
        <end position="273"/>
    </location>
</feature>
<comment type="caution">
    <text evidence="10">The sequence shown here is derived from an EMBL/GenBank/DDBJ whole genome shotgun (WGS) entry which is preliminary data.</text>
</comment>
<keyword evidence="6 9" id="KW-1133">Transmembrane helix</keyword>
<dbReference type="PANTHER" id="PTHR30574">
    <property type="entry name" value="INNER MEMBRANE PROTEIN YEDE"/>
    <property type="match status" value="1"/>
</dbReference>
<evidence type="ECO:0000313" key="11">
    <source>
        <dbReference type="Proteomes" id="UP000003257"/>
    </source>
</evidence>
<protein>
    <submittedName>
        <fullName evidence="10">YeeE/YedE family protein</fullName>
    </submittedName>
</protein>
<feature type="transmembrane region" description="Helical" evidence="9">
    <location>
        <begin position="293"/>
        <end position="315"/>
    </location>
</feature>
<dbReference type="PANTHER" id="PTHR30574:SF1">
    <property type="entry name" value="SULPHUR TRANSPORT DOMAIN-CONTAINING PROTEIN"/>
    <property type="match status" value="1"/>
</dbReference>
<evidence type="ECO:0000256" key="7">
    <source>
        <dbReference type="ARBA" id="ARBA00023136"/>
    </source>
</evidence>
<reference evidence="10 11" key="1">
    <citation type="submission" date="2007-11" db="EMBL/GenBank/DDBJ databases">
        <authorList>
            <person name="Wagner-Dobler I."/>
            <person name="Ferriera S."/>
            <person name="Johnson J."/>
            <person name="Kravitz S."/>
            <person name="Beeson K."/>
            <person name="Sutton G."/>
            <person name="Rogers Y.-H."/>
            <person name="Friedman R."/>
            <person name="Frazier M."/>
            <person name="Venter J.C."/>
        </authorList>
    </citation>
    <scope>NUCLEOTIDE SEQUENCE [LARGE SCALE GENOMIC DNA]</scope>
    <source>
        <strain evidence="10 11">HEL-45</strain>
    </source>
</reference>
<dbReference type="Proteomes" id="UP000003257">
    <property type="component" value="Unassembled WGS sequence"/>
</dbReference>
<keyword evidence="7 9" id="KW-0472">Membrane</keyword>
<dbReference type="RefSeq" id="WP_007120015.1">
    <property type="nucleotide sequence ID" value="NZ_ABID01000004.1"/>
</dbReference>
<evidence type="ECO:0000256" key="8">
    <source>
        <dbReference type="ARBA" id="ARBA00035655"/>
    </source>
</evidence>
<evidence type="ECO:0000256" key="4">
    <source>
        <dbReference type="ARBA" id="ARBA00022519"/>
    </source>
</evidence>